<dbReference type="GO" id="GO:0016705">
    <property type="term" value="F:oxidoreductase activity, acting on paired donors, with incorporation or reduction of molecular oxygen"/>
    <property type="evidence" value="ECO:0007669"/>
    <property type="project" value="InterPro"/>
</dbReference>
<protein>
    <submittedName>
        <fullName evidence="1">Uncharacterized protein</fullName>
    </submittedName>
</protein>
<evidence type="ECO:0000313" key="2">
    <source>
        <dbReference type="Proteomes" id="UP000268321"/>
    </source>
</evidence>
<name>A0A4P9Z775_9ASCO</name>
<feature type="non-terminal residue" evidence="1">
    <location>
        <position position="163"/>
    </location>
</feature>
<feature type="non-terminal residue" evidence="1">
    <location>
        <position position="1"/>
    </location>
</feature>
<dbReference type="GO" id="GO:0004497">
    <property type="term" value="F:monooxygenase activity"/>
    <property type="evidence" value="ECO:0007669"/>
    <property type="project" value="InterPro"/>
</dbReference>
<dbReference type="Proteomes" id="UP000268321">
    <property type="component" value="Unassembled WGS sequence"/>
</dbReference>
<proteinExistence type="predicted"/>
<dbReference type="GO" id="GO:0005506">
    <property type="term" value="F:iron ion binding"/>
    <property type="evidence" value="ECO:0007669"/>
    <property type="project" value="InterPro"/>
</dbReference>
<dbReference type="OrthoDB" id="1055148at2759"/>
<dbReference type="Gene3D" id="1.10.630.10">
    <property type="entry name" value="Cytochrome P450"/>
    <property type="match status" value="1"/>
</dbReference>
<dbReference type="SUPFAM" id="SSF48264">
    <property type="entry name" value="Cytochrome P450"/>
    <property type="match status" value="1"/>
</dbReference>
<accession>A0A4P9Z775</accession>
<sequence>YAQYFVLRCALALTYGYELDALGSERQLADTVIRTENQIIRLRSLITNCQDYLPILGLGPLRACYEADAIWWRRRRDRYMDVFMRQFEERLQSGHEATRRSILARVLADARPAHVLSRPEARSLCLSMVSAGLDNVSLVVDHVLGQFARSARGAAMQLRIRRE</sequence>
<reference evidence="2" key="1">
    <citation type="journal article" date="2018" name="Nat. Microbiol.">
        <title>Leveraging single-cell genomics to expand the fungal tree of life.</title>
        <authorList>
            <person name="Ahrendt S.R."/>
            <person name="Quandt C.A."/>
            <person name="Ciobanu D."/>
            <person name="Clum A."/>
            <person name="Salamov A."/>
            <person name="Andreopoulos B."/>
            <person name="Cheng J.F."/>
            <person name="Woyke T."/>
            <person name="Pelin A."/>
            <person name="Henrissat B."/>
            <person name="Reynolds N.K."/>
            <person name="Benny G.L."/>
            <person name="Smith M.E."/>
            <person name="James T.Y."/>
            <person name="Grigoriev I.V."/>
        </authorList>
    </citation>
    <scope>NUCLEOTIDE SEQUENCE [LARGE SCALE GENOMIC DNA]</scope>
    <source>
        <strain evidence="2">Baker2002</strain>
    </source>
</reference>
<evidence type="ECO:0000313" key="1">
    <source>
        <dbReference type="EMBL" id="RKP28534.1"/>
    </source>
</evidence>
<gene>
    <name evidence="1" type="ORF">METBISCDRAFT_29080</name>
</gene>
<dbReference type="InterPro" id="IPR036396">
    <property type="entry name" value="Cyt_P450_sf"/>
</dbReference>
<dbReference type="GO" id="GO:0020037">
    <property type="term" value="F:heme binding"/>
    <property type="evidence" value="ECO:0007669"/>
    <property type="project" value="InterPro"/>
</dbReference>
<keyword evidence="2" id="KW-1185">Reference proteome</keyword>
<dbReference type="AlphaFoldDB" id="A0A4P9Z775"/>
<organism evidence="1 2">
    <name type="scientific">Metschnikowia bicuspidata</name>
    <dbReference type="NCBI Taxonomy" id="27322"/>
    <lineage>
        <taxon>Eukaryota</taxon>
        <taxon>Fungi</taxon>
        <taxon>Dikarya</taxon>
        <taxon>Ascomycota</taxon>
        <taxon>Saccharomycotina</taxon>
        <taxon>Pichiomycetes</taxon>
        <taxon>Metschnikowiaceae</taxon>
        <taxon>Metschnikowia</taxon>
    </lineage>
</organism>
<dbReference type="EMBL" id="ML004881">
    <property type="protein sequence ID" value="RKP28534.1"/>
    <property type="molecule type" value="Genomic_DNA"/>
</dbReference>